<organism evidence="2 3">
    <name type="scientific">Handroanthus impetiginosus</name>
    <dbReference type="NCBI Taxonomy" id="429701"/>
    <lineage>
        <taxon>Eukaryota</taxon>
        <taxon>Viridiplantae</taxon>
        <taxon>Streptophyta</taxon>
        <taxon>Embryophyta</taxon>
        <taxon>Tracheophyta</taxon>
        <taxon>Spermatophyta</taxon>
        <taxon>Magnoliopsida</taxon>
        <taxon>eudicotyledons</taxon>
        <taxon>Gunneridae</taxon>
        <taxon>Pentapetalae</taxon>
        <taxon>asterids</taxon>
        <taxon>lamiids</taxon>
        <taxon>Lamiales</taxon>
        <taxon>Bignoniaceae</taxon>
        <taxon>Crescentiina</taxon>
        <taxon>Tabebuia alliance</taxon>
        <taxon>Handroanthus</taxon>
    </lineage>
</organism>
<sequence>MEQSTTFSRCMSKRRYCTSDENLHLIRSLKLLHAQGWKCDGSFRGGCMGRLQKMMEERFPRCGIENMYSLIVGILGSSSGPGVSWDPNTKMIVTDSDSVHPKATNLRGQLQPLYKGWVEIFGNDRAQGTGAVDVSDALNELLYCLGGTNNDSGQNDAHETPASTPRTVPDDIINDATSISPPSIGTQTSIAEIGSMMRKWMETTSTTLGNLVSNMPSTTTATPASSTFAWDKKALRDAIADMTRLSVDEKERASFRIAHNKDDLELFSVMTDEETYRFVRVLFSGKLQQHL</sequence>
<reference evidence="3" key="1">
    <citation type="journal article" date="2018" name="Gigascience">
        <title>Genome assembly of the Pink Ipe (Handroanthus impetiginosus, Bignoniaceae), a highly valued, ecologically keystone Neotropical timber forest tree.</title>
        <authorList>
            <person name="Silva-Junior O.B."/>
            <person name="Grattapaglia D."/>
            <person name="Novaes E."/>
            <person name="Collevatti R.G."/>
        </authorList>
    </citation>
    <scope>NUCLEOTIDE SEQUENCE [LARGE SCALE GENOMIC DNA]</scope>
    <source>
        <strain evidence="3">cv. UFG-1</strain>
    </source>
</reference>
<dbReference type="PANTHER" id="PTHR46250">
    <property type="entry name" value="MYB/SANT-LIKE DNA-BINDING DOMAIN PROTEIN-RELATED"/>
    <property type="match status" value="1"/>
</dbReference>
<dbReference type="Proteomes" id="UP000231279">
    <property type="component" value="Unassembled WGS sequence"/>
</dbReference>
<dbReference type="EMBL" id="NKXS01002603">
    <property type="protein sequence ID" value="PIN12838.1"/>
    <property type="molecule type" value="Genomic_DNA"/>
</dbReference>
<proteinExistence type="predicted"/>
<protein>
    <recommendedName>
        <fullName evidence="4">Myb/SANT-like domain-containing protein</fullName>
    </recommendedName>
</protein>
<name>A0A2G9H5P7_9LAMI</name>
<dbReference type="OrthoDB" id="910499at2759"/>
<keyword evidence="3" id="KW-1185">Reference proteome</keyword>
<feature type="region of interest" description="Disordered" evidence="1">
    <location>
        <begin position="149"/>
        <end position="184"/>
    </location>
</feature>
<comment type="caution">
    <text evidence="2">The sequence shown here is derived from an EMBL/GenBank/DDBJ whole genome shotgun (WGS) entry which is preliminary data.</text>
</comment>
<evidence type="ECO:0000313" key="2">
    <source>
        <dbReference type="EMBL" id="PIN12838.1"/>
    </source>
</evidence>
<evidence type="ECO:0000313" key="3">
    <source>
        <dbReference type="Proteomes" id="UP000231279"/>
    </source>
</evidence>
<dbReference type="AlphaFoldDB" id="A0A2G9H5P7"/>
<gene>
    <name evidence="2" type="ORF">CDL12_14550</name>
</gene>
<feature type="compositionally biased region" description="Polar residues" evidence="1">
    <location>
        <begin position="149"/>
        <end position="166"/>
    </location>
</feature>
<accession>A0A2G9H5P7</accession>
<feature type="compositionally biased region" description="Polar residues" evidence="1">
    <location>
        <begin position="175"/>
        <end position="184"/>
    </location>
</feature>
<evidence type="ECO:0008006" key="4">
    <source>
        <dbReference type="Google" id="ProtNLM"/>
    </source>
</evidence>
<evidence type="ECO:0000256" key="1">
    <source>
        <dbReference type="SAM" id="MobiDB-lite"/>
    </source>
</evidence>